<feature type="signal peptide" evidence="2">
    <location>
        <begin position="1"/>
        <end position="21"/>
    </location>
</feature>
<feature type="chain" id="PRO_5038916068" description="Tripartite tricarboxylate transporter substrate binding protein" evidence="2">
    <location>
        <begin position="22"/>
        <end position="316"/>
    </location>
</feature>
<dbReference type="Gene3D" id="3.40.190.10">
    <property type="entry name" value="Periplasmic binding protein-like II"/>
    <property type="match status" value="1"/>
</dbReference>
<dbReference type="SUPFAM" id="SSF53850">
    <property type="entry name" value="Periplasmic binding protein-like II"/>
    <property type="match status" value="1"/>
</dbReference>
<dbReference type="Proteomes" id="UP000053681">
    <property type="component" value="Unassembled WGS sequence"/>
</dbReference>
<dbReference type="PROSITE" id="PS51257">
    <property type="entry name" value="PROKAR_LIPOPROTEIN"/>
    <property type="match status" value="1"/>
</dbReference>
<evidence type="ECO:0000313" key="4">
    <source>
        <dbReference type="Proteomes" id="UP000053681"/>
    </source>
</evidence>
<dbReference type="CDD" id="cd07012">
    <property type="entry name" value="PBP2_Bug_TTT"/>
    <property type="match status" value="1"/>
</dbReference>
<comment type="caution">
    <text evidence="3">The sequence shown here is derived from an EMBL/GenBank/DDBJ whole genome shotgun (WGS) entry which is preliminary data.</text>
</comment>
<evidence type="ECO:0008006" key="5">
    <source>
        <dbReference type="Google" id="ProtNLM"/>
    </source>
</evidence>
<dbReference type="RefSeq" id="WP_035320925.1">
    <property type="nucleotide sequence ID" value="NZ_KQ758637.1"/>
</dbReference>
<dbReference type="Gene3D" id="3.40.190.150">
    <property type="entry name" value="Bordetella uptake gene, domain 1"/>
    <property type="match status" value="1"/>
</dbReference>
<sequence>MKKWISLVSIILVLMSCSNHDQNVHFDHIELVAPGAVGGGADLTARTMQHVLQQEVMDVPVSVVNKTQSQGEEAWRYVQQLEGGNVISGNSSLLITNHLLGQSQLTYKNFTPLAILATEWEVIVVPASSSIMTMKSLMDALKENHHPLKIGLSPRLGNDDHLSFVQAAQKAKVETSRLAFYVYGSSHGVLDALQENEVQVAPMSLSEAKDAYERGDVRILGVSAPRRLAEFNDVPTWKEEGIDVVFSHWRGLMGPPNMTQEEIDYWNQAIYKMVNTKAWKQLLKENDFYPFYKNSSGASVFLERQSKLYEELMSGK</sequence>
<dbReference type="InterPro" id="IPR042100">
    <property type="entry name" value="Bug_dom1"/>
</dbReference>
<evidence type="ECO:0000256" key="1">
    <source>
        <dbReference type="ARBA" id="ARBA00006987"/>
    </source>
</evidence>
<proteinExistence type="inferred from homology"/>
<dbReference type="InterPro" id="IPR005064">
    <property type="entry name" value="BUG"/>
</dbReference>
<accession>A0A0V8JND6</accession>
<keyword evidence="4" id="KW-1185">Reference proteome</keyword>
<gene>
    <name evidence="3" type="ORF">AS180_07110</name>
</gene>
<dbReference type="Pfam" id="PF03401">
    <property type="entry name" value="TctC"/>
    <property type="match status" value="1"/>
</dbReference>
<evidence type="ECO:0000256" key="2">
    <source>
        <dbReference type="SAM" id="SignalP"/>
    </source>
</evidence>
<organism evidence="3 4">
    <name type="scientific">Priestia veravalensis</name>
    <dbReference type="NCBI Taxonomy" id="1414648"/>
    <lineage>
        <taxon>Bacteria</taxon>
        <taxon>Bacillati</taxon>
        <taxon>Bacillota</taxon>
        <taxon>Bacilli</taxon>
        <taxon>Bacillales</taxon>
        <taxon>Bacillaceae</taxon>
        <taxon>Priestia</taxon>
    </lineage>
</organism>
<dbReference type="PANTHER" id="PTHR42928">
    <property type="entry name" value="TRICARBOXYLATE-BINDING PROTEIN"/>
    <property type="match status" value="1"/>
</dbReference>
<dbReference type="PIRSF" id="PIRSF017082">
    <property type="entry name" value="YflP"/>
    <property type="match status" value="1"/>
</dbReference>
<dbReference type="AlphaFoldDB" id="A0A0V8JND6"/>
<comment type="similarity">
    <text evidence="1">Belongs to the UPF0065 (bug) family.</text>
</comment>
<dbReference type="PANTHER" id="PTHR42928:SF3">
    <property type="entry name" value="UPF0065 PROTEIN YFLP"/>
    <property type="match status" value="1"/>
</dbReference>
<evidence type="ECO:0000313" key="3">
    <source>
        <dbReference type="EMBL" id="KSU88563.1"/>
    </source>
</evidence>
<dbReference type="EMBL" id="LNQP01000020">
    <property type="protein sequence ID" value="KSU88563.1"/>
    <property type="molecule type" value="Genomic_DNA"/>
</dbReference>
<reference evidence="3 4" key="1">
    <citation type="submission" date="2015-11" db="EMBL/GenBank/DDBJ databases">
        <title>Bacillus caseinolyticus sp nov.</title>
        <authorList>
            <person name="Dastager S.G."/>
            <person name="Mawlankar R."/>
        </authorList>
    </citation>
    <scope>NUCLEOTIDE SEQUENCE [LARGE SCALE GENOMIC DNA]</scope>
    <source>
        <strain evidence="3 4">SGD-V-76</strain>
    </source>
</reference>
<name>A0A0V8JND6_9BACI</name>
<keyword evidence="2" id="KW-0732">Signal</keyword>
<protein>
    <recommendedName>
        <fullName evidence="5">Tripartite tricarboxylate transporter substrate binding protein</fullName>
    </recommendedName>
</protein>